<dbReference type="OrthoDB" id="2873444at2"/>
<dbReference type="AlphaFoldDB" id="A0A4Z1E0U9"/>
<keyword evidence="2" id="KW-1185">Reference proteome</keyword>
<dbReference type="Proteomes" id="UP000297318">
    <property type="component" value="Unassembled WGS sequence"/>
</dbReference>
<sequence>MTSEENPVPESDSALRVLAYLVETSQDDFSVNVALNIAGSIVTGKVTPSTVWMRRFGIYDAMADAREAEIDAHRAALGTGQVTGPGALLPNFIHLEDVVNLSGARSVGGNAVWRYAIADVAGWTIGSAEG</sequence>
<evidence type="ECO:0000313" key="2">
    <source>
        <dbReference type="Proteomes" id="UP000297318"/>
    </source>
</evidence>
<name>A0A4Z1E0U9_9MICO</name>
<evidence type="ECO:0000313" key="1">
    <source>
        <dbReference type="EMBL" id="TGO04869.1"/>
    </source>
</evidence>
<reference evidence="1 2" key="1">
    <citation type="submission" date="2018-11" db="EMBL/GenBank/DDBJ databases">
        <title>Complete genome sequencing of the Actinobacteria Serinibacter sp. K3-2.</title>
        <authorList>
            <person name="Rakitin A.L."/>
            <person name="Beletsky A.V."/>
            <person name="Mardanov A.V."/>
            <person name="Ravin N.V."/>
            <person name="Gromova A.S."/>
            <person name="Filippova S.N."/>
            <person name="Gal'Chenko V.F."/>
        </authorList>
    </citation>
    <scope>NUCLEOTIDE SEQUENCE [LARGE SCALE GENOMIC DNA]</scope>
    <source>
        <strain evidence="1 2">K3-2</strain>
    </source>
</reference>
<proteinExistence type="predicted"/>
<dbReference type="EMBL" id="RHPJ01000003">
    <property type="protein sequence ID" value="TGO04869.1"/>
    <property type="molecule type" value="Genomic_DNA"/>
</dbReference>
<organism evidence="1 2">
    <name type="scientific">Serinibacter arcticus</name>
    <dbReference type="NCBI Taxonomy" id="1655435"/>
    <lineage>
        <taxon>Bacteria</taxon>
        <taxon>Bacillati</taxon>
        <taxon>Actinomycetota</taxon>
        <taxon>Actinomycetes</taxon>
        <taxon>Micrococcales</taxon>
        <taxon>Beutenbergiaceae</taxon>
        <taxon>Serinibacter</taxon>
    </lineage>
</organism>
<dbReference type="RefSeq" id="WP_135850400.1">
    <property type="nucleotide sequence ID" value="NZ_RHPJ01000003.1"/>
</dbReference>
<gene>
    <name evidence="1" type="ORF">SERN_2462</name>
</gene>
<comment type="caution">
    <text evidence="1">The sequence shown here is derived from an EMBL/GenBank/DDBJ whole genome shotgun (WGS) entry which is preliminary data.</text>
</comment>
<protein>
    <submittedName>
        <fullName evidence="1">Uncharacterized protein</fullName>
    </submittedName>
</protein>
<accession>A0A4Z1E0U9</accession>